<accession>A0AAN8ZE45</accession>
<dbReference type="PANTHER" id="PTHR36405">
    <property type="entry name" value="BNAA10G09140D PROTEIN"/>
    <property type="match status" value="1"/>
</dbReference>
<keyword evidence="3" id="KW-1185">Reference proteome</keyword>
<feature type="compositionally biased region" description="Polar residues" evidence="1">
    <location>
        <begin position="57"/>
        <end position="73"/>
    </location>
</feature>
<dbReference type="PANTHER" id="PTHR36405:SF1">
    <property type="entry name" value="OS07G0520600 PROTEIN"/>
    <property type="match status" value="1"/>
</dbReference>
<sequence>MVQTLEAIRGGGGSIKVGTTGTVSFLMTREMESVKSAPQMPTSTRHKNPTLPISVPSGASTPKTFQPRASDQASSSGTSSSTNHGRYREVARKTKVYNGKTQKIPMLGSENIAMDSTPSREKFNKKGSYIVEVVDIKCGDQNKAWTSPITYPLKKLGFSKLSESIG</sequence>
<feature type="region of interest" description="Disordered" evidence="1">
    <location>
        <begin position="32"/>
        <end position="102"/>
    </location>
</feature>
<comment type="caution">
    <text evidence="2">The sequence shown here is derived from an EMBL/GenBank/DDBJ whole genome shotgun (WGS) entry which is preliminary data.</text>
</comment>
<evidence type="ECO:0000313" key="2">
    <source>
        <dbReference type="EMBL" id="KAK6934427.1"/>
    </source>
</evidence>
<proteinExistence type="predicted"/>
<evidence type="ECO:0000256" key="1">
    <source>
        <dbReference type="SAM" id="MobiDB-lite"/>
    </source>
</evidence>
<gene>
    <name evidence="2" type="ORF">RJ641_034582</name>
</gene>
<organism evidence="2 3">
    <name type="scientific">Dillenia turbinata</name>
    <dbReference type="NCBI Taxonomy" id="194707"/>
    <lineage>
        <taxon>Eukaryota</taxon>
        <taxon>Viridiplantae</taxon>
        <taxon>Streptophyta</taxon>
        <taxon>Embryophyta</taxon>
        <taxon>Tracheophyta</taxon>
        <taxon>Spermatophyta</taxon>
        <taxon>Magnoliopsida</taxon>
        <taxon>eudicotyledons</taxon>
        <taxon>Gunneridae</taxon>
        <taxon>Pentapetalae</taxon>
        <taxon>Dilleniales</taxon>
        <taxon>Dilleniaceae</taxon>
        <taxon>Dillenia</taxon>
    </lineage>
</organism>
<protein>
    <submittedName>
        <fullName evidence="2">Uncharacterized protein</fullName>
    </submittedName>
</protein>
<dbReference type="EMBL" id="JBAMMX010000008">
    <property type="protein sequence ID" value="KAK6934427.1"/>
    <property type="molecule type" value="Genomic_DNA"/>
</dbReference>
<name>A0AAN8ZE45_9MAGN</name>
<dbReference type="Proteomes" id="UP001370490">
    <property type="component" value="Unassembled WGS sequence"/>
</dbReference>
<reference evidence="2 3" key="1">
    <citation type="submission" date="2023-12" db="EMBL/GenBank/DDBJ databases">
        <title>A high-quality genome assembly for Dillenia turbinata (Dilleniales).</title>
        <authorList>
            <person name="Chanderbali A."/>
        </authorList>
    </citation>
    <scope>NUCLEOTIDE SEQUENCE [LARGE SCALE GENOMIC DNA]</scope>
    <source>
        <strain evidence="2">LSX21</strain>
        <tissue evidence="2">Leaf</tissue>
    </source>
</reference>
<dbReference type="AlphaFoldDB" id="A0AAN8ZE45"/>
<evidence type="ECO:0000313" key="3">
    <source>
        <dbReference type="Proteomes" id="UP001370490"/>
    </source>
</evidence>